<evidence type="ECO:0000313" key="10">
    <source>
        <dbReference type="EnsemblPlants" id="TraesCS1D02G057300.2"/>
    </source>
</evidence>
<dbReference type="SUPFAM" id="SSF53590">
    <property type="entry name" value="Nucleoside hydrolase"/>
    <property type="match status" value="1"/>
</dbReference>
<dbReference type="InterPro" id="IPR036452">
    <property type="entry name" value="Ribo_hydro-like"/>
</dbReference>
<proteinExistence type="inferred from homology"/>
<comment type="catalytic activity">
    <reaction evidence="6">
        <text>uridine + H2O = D-ribose + uracil</text>
        <dbReference type="Rhea" id="RHEA:15577"/>
        <dbReference type="ChEBI" id="CHEBI:15377"/>
        <dbReference type="ChEBI" id="CHEBI:16704"/>
        <dbReference type="ChEBI" id="CHEBI:17568"/>
        <dbReference type="ChEBI" id="CHEBI:47013"/>
        <dbReference type="EC" id="3.2.2.3"/>
    </reaction>
</comment>
<evidence type="ECO:0000256" key="1">
    <source>
        <dbReference type="ARBA" id="ARBA00004496"/>
    </source>
</evidence>
<dbReference type="Gramene" id="TraesCS1D02G057300.2">
    <property type="protein sequence ID" value="TraesCS1D02G057300.2"/>
    <property type="gene ID" value="TraesCS1D02G057300"/>
</dbReference>
<evidence type="ECO:0000313" key="11">
    <source>
        <dbReference type="Proteomes" id="UP000019116"/>
    </source>
</evidence>
<dbReference type="EC" id="3.2.2.3" evidence="8"/>
<dbReference type="GO" id="GO:0042454">
    <property type="term" value="P:ribonucleoside catabolic process"/>
    <property type="evidence" value="ECO:0007669"/>
    <property type="project" value="UniProtKB-ARBA"/>
</dbReference>
<sequence>MAANGHQIQPAEEETMKLIIDTDPGIDDSVAIMMAFHAPGVEVLGLTTIFGNCTTAYATRNALILCEKAGHPDVPVAEGSAEPLKGGKPQVADFVHGSDGLGNVPVPAPTTKKAEQTAAEFLVDKVSQFPGEVSVLALGPLTNIALAIKMDPSFVTKVKKIVVLGGAFFAAGNATPSAEANIHSDPEAADMVFTSGADIAVVGLNITTQVSFTEADLSELRSSGGKQAQFLCDICKFYSDWHLHSYGDPAVFLHDPVSLAALVRPELFTFRKGVVRVETQGICRGHTSMDMGLKNDLTVMLFATMANRFKSENAWSGYTPISVAWTVDKAKVVAFVMELLKN</sequence>
<dbReference type="EnsemblPlants" id="TraesCS1D02G057300.2">
    <property type="protein sequence ID" value="TraesCS1D02G057300.2"/>
    <property type="gene ID" value="TraesCS1D02G057300"/>
</dbReference>
<dbReference type="PANTHER" id="PTHR12304:SF21">
    <property type="entry name" value="URIDINE NUCLEOSIDASE 2-RELATED"/>
    <property type="match status" value="1"/>
</dbReference>
<evidence type="ECO:0000256" key="5">
    <source>
        <dbReference type="ARBA" id="ARBA00023295"/>
    </source>
</evidence>
<dbReference type="SMR" id="A0A3B5ZNS5"/>
<comment type="subcellular location">
    <subcellularLocation>
        <location evidence="1">Cytoplasm</location>
    </subcellularLocation>
</comment>
<reference evidence="10" key="2">
    <citation type="submission" date="2018-10" db="UniProtKB">
        <authorList>
            <consortium name="EnsemblPlants"/>
        </authorList>
    </citation>
    <scope>IDENTIFICATION</scope>
</reference>
<keyword evidence="4" id="KW-0378">Hydrolase</keyword>
<evidence type="ECO:0000256" key="6">
    <source>
        <dbReference type="ARBA" id="ARBA00051638"/>
    </source>
</evidence>
<evidence type="ECO:0000259" key="9">
    <source>
        <dbReference type="Pfam" id="PF01156"/>
    </source>
</evidence>
<dbReference type="Gramene" id="TraesRN1D0100127200.2">
    <property type="protein sequence ID" value="TraesRN1D0100127200.2"/>
    <property type="gene ID" value="TraesRN1D0100127200"/>
</dbReference>
<dbReference type="Pfam" id="PF01156">
    <property type="entry name" value="IU_nuc_hydro"/>
    <property type="match status" value="1"/>
</dbReference>
<dbReference type="Gene3D" id="3.90.245.10">
    <property type="entry name" value="Ribonucleoside hydrolase-like"/>
    <property type="match status" value="1"/>
</dbReference>
<dbReference type="GO" id="GO:0047724">
    <property type="term" value="F:inosine nucleosidase activity"/>
    <property type="evidence" value="ECO:0007669"/>
    <property type="project" value="UniProtKB-ARBA"/>
</dbReference>
<dbReference type="GO" id="GO:0005829">
    <property type="term" value="C:cytosol"/>
    <property type="evidence" value="ECO:0000318"/>
    <property type="project" value="GO_Central"/>
</dbReference>
<keyword evidence="11" id="KW-1185">Reference proteome</keyword>
<protein>
    <recommendedName>
        <fullName evidence="8">uridine nucleosidase</fullName>
        <ecNumber evidence="8">3.2.2.3</ecNumber>
    </recommendedName>
</protein>
<keyword evidence="5" id="KW-0326">Glycosidase</keyword>
<dbReference type="GO" id="GO:0046982">
    <property type="term" value="F:protein heterodimerization activity"/>
    <property type="evidence" value="ECO:0007669"/>
    <property type="project" value="UniProtKB-ARBA"/>
</dbReference>
<dbReference type="OrthoDB" id="432381at2759"/>
<comment type="similarity">
    <text evidence="2">Belongs to the IUNH family.</text>
</comment>
<evidence type="ECO:0000256" key="3">
    <source>
        <dbReference type="ARBA" id="ARBA00022490"/>
    </source>
</evidence>
<dbReference type="GO" id="GO:0006152">
    <property type="term" value="P:purine nucleoside catabolic process"/>
    <property type="evidence" value="ECO:0000318"/>
    <property type="project" value="GO_Central"/>
</dbReference>
<dbReference type="FunFam" id="3.90.245.10:FF:000004">
    <property type="entry name" value="Probable uridine nucleosidase 1"/>
    <property type="match status" value="1"/>
</dbReference>
<keyword evidence="3" id="KW-0963">Cytoplasm</keyword>
<evidence type="ECO:0000256" key="7">
    <source>
        <dbReference type="ARBA" id="ARBA00057990"/>
    </source>
</evidence>
<dbReference type="CDD" id="cd02650">
    <property type="entry name" value="nuc_hydro_CaPnhB"/>
    <property type="match status" value="1"/>
</dbReference>
<name>A0A3B5ZNS5_WHEAT</name>
<organism evidence="10">
    <name type="scientific">Triticum aestivum</name>
    <name type="common">Wheat</name>
    <dbReference type="NCBI Taxonomy" id="4565"/>
    <lineage>
        <taxon>Eukaryota</taxon>
        <taxon>Viridiplantae</taxon>
        <taxon>Streptophyta</taxon>
        <taxon>Embryophyta</taxon>
        <taxon>Tracheophyta</taxon>
        <taxon>Spermatophyta</taxon>
        <taxon>Magnoliopsida</taxon>
        <taxon>Liliopsida</taxon>
        <taxon>Poales</taxon>
        <taxon>Poaceae</taxon>
        <taxon>BOP clade</taxon>
        <taxon>Pooideae</taxon>
        <taxon>Triticodae</taxon>
        <taxon>Triticeae</taxon>
        <taxon>Triticinae</taxon>
        <taxon>Triticum</taxon>
    </lineage>
</organism>
<dbReference type="AlphaFoldDB" id="A0A3B5ZNS5"/>
<accession>A0A3B5ZNS5</accession>
<dbReference type="InterPro" id="IPR023186">
    <property type="entry name" value="IUNH"/>
</dbReference>
<comment type="function">
    <text evidence="7">Involved in pyrimidine breakdown.</text>
</comment>
<evidence type="ECO:0000256" key="2">
    <source>
        <dbReference type="ARBA" id="ARBA00009176"/>
    </source>
</evidence>
<evidence type="ECO:0000256" key="8">
    <source>
        <dbReference type="ARBA" id="ARBA00066757"/>
    </source>
</evidence>
<dbReference type="STRING" id="4565.A0A3B5ZNS5"/>
<reference evidence="10" key="1">
    <citation type="submission" date="2018-08" db="EMBL/GenBank/DDBJ databases">
        <authorList>
            <person name="Rossello M."/>
        </authorList>
    </citation>
    <scope>NUCLEOTIDE SEQUENCE [LARGE SCALE GENOMIC DNA]</scope>
    <source>
        <strain evidence="10">cv. Chinese Spring</strain>
    </source>
</reference>
<dbReference type="GO" id="GO:0008477">
    <property type="term" value="F:purine nucleosidase activity"/>
    <property type="evidence" value="ECO:0000318"/>
    <property type="project" value="GO_Central"/>
</dbReference>
<evidence type="ECO:0000256" key="4">
    <source>
        <dbReference type="ARBA" id="ARBA00022801"/>
    </source>
</evidence>
<dbReference type="Proteomes" id="UP000019116">
    <property type="component" value="Chromosome 1D"/>
</dbReference>
<dbReference type="Gramene" id="TraesCS1D03G0125400.2">
    <property type="protein sequence ID" value="TraesCS1D03G0125400.2.CDS"/>
    <property type="gene ID" value="TraesCS1D03G0125400"/>
</dbReference>
<feature type="domain" description="Inosine/uridine-preferring nucleoside hydrolase" evidence="9">
    <location>
        <begin position="18"/>
        <end position="332"/>
    </location>
</feature>
<dbReference type="InterPro" id="IPR001910">
    <property type="entry name" value="Inosine/uridine_hydrolase_dom"/>
</dbReference>
<dbReference type="GO" id="GO:0045437">
    <property type="term" value="F:uridine nucleosidase activity"/>
    <property type="evidence" value="ECO:0007669"/>
    <property type="project" value="UniProtKB-EC"/>
</dbReference>
<dbReference type="PANTHER" id="PTHR12304">
    <property type="entry name" value="INOSINE-URIDINE PREFERRING NUCLEOSIDE HYDROLASE"/>
    <property type="match status" value="1"/>
</dbReference>